<dbReference type="InterPro" id="IPR021104">
    <property type="entry name" value="KfrA_DNA-bd_N"/>
</dbReference>
<keyword evidence="4" id="KW-1185">Reference proteome</keyword>
<protein>
    <submittedName>
        <fullName evidence="3">DNA-binding protein</fullName>
    </submittedName>
</protein>
<sequence>MARSGVYFSNVKRARDEVIAQGRHPSIDAVRAALGNTGSKTTIHKYLREIEVEEGGSTQAVSDAILALVTQLAEQLKREATAELDEVRARMDDQRAADERARAELEAQLGEARRAVNDVSRRLEAREQDLATVQNQLGAEKIARHTAEQRVLDLNGRLADAERHQASLEEKHKHARDGLEHYRTAAKEQREQEQRRHEHQVHGLQTELKQAQLAFSLKQEELTRLNKEAAALATELGSVKQALHLEREASRNQAKKVEQLQAVEARAAVLEAQLVESRTRLAEAGETAARADIASDELRRQISALEVELSAAKSAIALEERLAKLDKAVFGGEPTSRLNAQSGSE</sequence>
<dbReference type="Proteomes" id="UP001595665">
    <property type="component" value="Unassembled WGS sequence"/>
</dbReference>
<proteinExistence type="predicted"/>
<accession>A0ABV7PQQ7</accession>
<organism evidence="3 4">
    <name type="scientific">Massilia haematophila</name>
    <dbReference type="NCBI Taxonomy" id="457923"/>
    <lineage>
        <taxon>Bacteria</taxon>
        <taxon>Pseudomonadati</taxon>
        <taxon>Pseudomonadota</taxon>
        <taxon>Betaproteobacteria</taxon>
        <taxon>Burkholderiales</taxon>
        <taxon>Oxalobacteraceae</taxon>
        <taxon>Telluria group</taxon>
        <taxon>Massilia</taxon>
    </lineage>
</organism>
<dbReference type="SUPFAM" id="SSF57997">
    <property type="entry name" value="Tropomyosin"/>
    <property type="match status" value="1"/>
</dbReference>
<feature type="domain" description="KfrA N-terminal DNA-binding" evidence="2">
    <location>
        <begin position="9"/>
        <end position="114"/>
    </location>
</feature>
<dbReference type="Pfam" id="PF11740">
    <property type="entry name" value="KfrA_N"/>
    <property type="match status" value="1"/>
</dbReference>
<dbReference type="GO" id="GO:0003677">
    <property type="term" value="F:DNA binding"/>
    <property type="evidence" value="ECO:0007669"/>
    <property type="project" value="UniProtKB-KW"/>
</dbReference>
<name>A0ABV7PQQ7_9BURK</name>
<feature type="coiled-coil region" evidence="1">
    <location>
        <begin position="208"/>
        <end position="315"/>
    </location>
</feature>
<reference evidence="4" key="1">
    <citation type="journal article" date="2019" name="Int. J. Syst. Evol. Microbiol.">
        <title>The Global Catalogue of Microorganisms (GCM) 10K type strain sequencing project: providing services to taxonomists for standard genome sequencing and annotation.</title>
        <authorList>
            <consortium name="The Broad Institute Genomics Platform"/>
            <consortium name="The Broad Institute Genome Sequencing Center for Infectious Disease"/>
            <person name="Wu L."/>
            <person name="Ma J."/>
        </authorList>
    </citation>
    <scope>NUCLEOTIDE SEQUENCE [LARGE SCALE GENOMIC DNA]</scope>
    <source>
        <strain evidence="4">CCM 7480</strain>
    </source>
</reference>
<evidence type="ECO:0000259" key="2">
    <source>
        <dbReference type="Pfam" id="PF11740"/>
    </source>
</evidence>
<evidence type="ECO:0000313" key="3">
    <source>
        <dbReference type="EMBL" id="MFC3461509.1"/>
    </source>
</evidence>
<keyword evidence="1" id="KW-0175">Coiled coil</keyword>
<keyword evidence="3" id="KW-0238">DNA-binding</keyword>
<evidence type="ECO:0000256" key="1">
    <source>
        <dbReference type="SAM" id="Coils"/>
    </source>
</evidence>
<evidence type="ECO:0000313" key="4">
    <source>
        <dbReference type="Proteomes" id="UP001595665"/>
    </source>
</evidence>
<dbReference type="EMBL" id="JBHRVV010000002">
    <property type="protein sequence ID" value="MFC3461509.1"/>
    <property type="molecule type" value="Genomic_DNA"/>
</dbReference>
<feature type="coiled-coil region" evidence="1">
    <location>
        <begin position="70"/>
        <end position="171"/>
    </location>
</feature>
<comment type="caution">
    <text evidence="3">The sequence shown here is derived from an EMBL/GenBank/DDBJ whole genome shotgun (WGS) entry which is preliminary data.</text>
</comment>
<dbReference type="RefSeq" id="WP_379738124.1">
    <property type="nucleotide sequence ID" value="NZ_JBHRVV010000002.1"/>
</dbReference>
<gene>
    <name evidence="3" type="ORF">ACFOPH_25210</name>
</gene>